<dbReference type="PANTHER" id="PTHR14269">
    <property type="entry name" value="CDP-DIACYLGLYCEROL--GLYCEROL-3-PHOSPHATE 3-PHOSPHATIDYLTRANSFERASE-RELATED"/>
    <property type="match status" value="1"/>
</dbReference>
<dbReference type="EnsemblMetazoa" id="AATE015443-RA">
    <property type="protein sequence ID" value="AATE015443-PA.1"/>
    <property type="gene ID" value="AATE015443"/>
</dbReference>
<evidence type="ECO:0000256" key="11">
    <source>
        <dbReference type="ARBA" id="ARBA00023209"/>
    </source>
</evidence>
<organism evidence="18">
    <name type="scientific">Anopheles atroparvus</name>
    <name type="common">European mosquito</name>
    <dbReference type="NCBI Taxonomy" id="41427"/>
    <lineage>
        <taxon>Eukaryota</taxon>
        <taxon>Metazoa</taxon>
        <taxon>Ecdysozoa</taxon>
        <taxon>Arthropoda</taxon>
        <taxon>Hexapoda</taxon>
        <taxon>Insecta</taxon>
        <taxon>Pterygota</taxon>
        <taxon>Neoptera</taxon>
        <taxon>Endopterygota</taxon>
        <taxon>Diptera</taxon>
        <taxon>Nematocera</taxon>
        <taxon>Culicoidea</taxon>
        <taxon>Culicidae</taxon>
        <taxon>Anophelinae</taxon>
        <taxon>Anopheles</taxon>
    </lineage>
</organism>
<evidence type="ECO:0000256" key="1">
    <source>
        <dbReference type="ARBA" id="ARBA00004448"/>
    </source>
</evidence>
<keyword evidence="9" id="KW-0496">Mitochondrion</keyword>
<dbReference type="VEuPathDB" id="VectorBase:AATE015443"/>
<feature type="region of interest" description="Disordered" evidence="16">
    <location>
        <begin position="87"/>
        <end position="109"/>
    </location>
</feature>
<keyword evidence="15" id="KW-0175">Coiled coil</keyword>
<evidence type="ECO:0000256" key="7">
    <source>
        <dbReference type="ARBA" id="ARBA00022989"/>
    </source>
</evidence>
<feature type="transmembrane region" description="Helical" evidence="17">
    <location>
        <begin position="313"/>
        <end position="331"/>
    </location>
</feature>
<keyword evidence="6" id="KW-0999">Mitochondrion inner membrane</keyword>
<dbReference type="Gene3D" id="1.20.120.1760">
    <property type="match status" value="1"/>
</dbReference>
<keyword evidence="10 17" id="KW-0472">Membrane</keyword>
<dbReference type="InterPro" id="IPR043130">
    <property type="entry name" value="CDP-OH_PTrfase_TM_dom"/>
</dbReference>
<evidence type="ECO:0000256" key="4">
    <source>
        <dbReference type="ARBA" id="ARBA00022679"/>
    </source>
</evidence>
<dbReference type="Pfam" id="PF01066">
    <property type="entry name" value="CDP-OH_P_transf"/>
    <property type="match status" value="1"/>
</dbReference>
<feature type="coiled-coil region" evidence="15">
    <location>
        <begin position="130"/>
        <end position="169"/>
    </location>
</feature>
<evidence type="ECO:0000256" key="12">
    <source>
        <dbReference type="ARBA" id="ARBA00023264"/>
    </source>
</evidence>
<evidence type="ECO:0000256" key="14">
    <source>
        <dbReference type="ARBA" id="ARBA00047433"/>
    </source>
</evidence>
<accession>A0A182JCD4</accession>
<evidence type="ECO:0000256" key="17">
    <source>
        <dbReference type="SAM" id="Phobius"/>
    </source>
</evidence>
<keyword evidence="12" id="KW-1208">Phospholipid metabolism</keyword>
<evidence type="ECO:0000256" key="10">
    <source>
        <dbReference type="ARBA" id="ARBA00023136"/>
    </source>
</evidence>
<dbReference type="GO" id="GO:0005743">
    <property type="term" value="C:mitochondrial inner membrane"/>
    <property type="evidence" value="ECO:0007669"/>
    <property type="project" value="UniProtKB-SubCell"/>
</dbReference>
<evidence type="ECO:0000256" key="5">
    <source>
        <dbReference type="ARBA" id="ARBA00022692"/>
    </source>
</evidence>
<evidence type="ECO:0000256" key="15">
    <source>
        <dbReference type="SAM" id="Coils"/>
    </source>
</evidence>
<dbReference type="AlphaFoldDB" id="A0A182JCD4"/>
<evidence type="ECO:0000256" key="13">
    <source>
        <dbReference type="ARBA" id="ARBA00039001"/>
    </source>
</evidence>
<dbReference type="FunFam" id="1.20.120.1760:FF:000005">
    <property type="entry name" value="Cardiolipin synthase 1"/>
    <property type="match status" value="1"/>
</dbReference>
<dbReference type="GO" id="GO:0043337">
    <property type="term" value="F:cardiolipin synthase (CMP-forming)"/>
    <property type="evidence" value="ECO:0007669"/>
    <property type="project" value="UniProtKB-EC"/>
</dbReference>
<dbReference type="STRING" id="41427.A0A182JCD4"/>
<evidence type="ECO:0000256" key="3">
    <source>
        <dbReference type="ARBA" id="ARBA00022516"/>
    </source>
</evidence>
<feature type="transmembrane region" description="Helical" evidence="17">
    <location>
        <begin position="337"/>
        <end position="357"/>
    </location>
</feature>
<dbReference type="PANTHER" id="PTHR14269:SF60">
    <property type="entry name" value="CARDIOLIPIN SYNTHASE (CMP-FORMING)"/>
    <property type="match status" value="1"/>
</dbReference>
<comment type="subcellular location">
    <subcellularLocation>
        <location evidence="1">Mitochondrion inner membrane</location>
        <topology evidence="1">Multi-pass membrane protein</topology>
    </subcellularLocation>
</comment>
<evidence type="ECO:0000256" key="6">
    <source>
        <dbReference type="ARBA" id="ARBA00022792"/>
    </source>
</evidence>
<comment type="similarity">
    <text evidence="2">Belongs to the CDP-alcohol phosphatidyltransferase class-I family.</text>
</comment>
<feature type="compositionally biased region" description="Polar residues" evidence="16">
    <location>
        <begin position="88"/>
        <end position="99"/>
    </location>
</feature>
<keyword evidence="5 17" id="KW-0812">Transmembrane</keyword>
<sequence length="368" mass="40830">MLHNALANHALVAAAFGPLGTFVLCPETRWLRTLPQFLRHTYHRTTFIPGRSVPIGRSSATGIRNPAGAPLRIHNQTLAWYGCDHGNHSGSSGNRTRGTASAHRRRYSSDLKKKPSRVVAVKSVEGTELLQNVLEKNKQLLQEKRDVLVRDIRERKDKVKERVEEVIERENIATVPNLLCIGRIVASPYLGYVIVQGEFRLAMGMLIVAGLTDLADGFIARHWPNQASRLGSFLDPMADKVLVGSLVIAMSYIDLLPLWLTAMILFRDVFLIGAGFVIRYISLPQPRTLSRYFDVTHATAQLAPTFVSKLNTAVQLVTVAVTLGAPIFGYVDHAYLHGLWYLTGCTTIAAAASYLTSKDTYKILRKKS</sequence>
<reference evidence="18" key="1">
    <citation type="submission" date="2022-08" db="UniProtKB">
        <authorList>
            <consortium name="EnsemblMetazoa"/>
        </authorList>
    </citation>
    <scope>IDENTIFICATION</scope>
    <source>
        <strain evidence="18">EBRO</strain>
    </source>
</reference>
<evidence type="ECO:0000256" key="16">
    <source>
        <dbReference type="SAM" id="MobiDB-lite"/>
    </source>
</evidence>
<comment type="catalytic activity">
    <reaction evidence="14">
        <text>a CDP-1,2-diacyl-sn-glycerol + a 1,2-diacyl-sn-glycero-3-phospho-(1'-sn-glycerol) = a cardiolipin + CMP + H(+)</text>
        <dbReference type="Rhea" id="RHEA:32931"/>
        <dbReference type="ChEBI" id="CHEBI:15378"/>
        <dbReference type="ChEBI" id="CHEBI:58332"/>
        <dbReference type="ChEBI" id="CHEBI:60377"/>
        <dbReference type="ChEBI" id="CHEBI:62237"/>
        <dbReference type="ChEBI" id="CHEBI:64716"/>
        <dbReference type="EC" id="2.7.8.41"/>
    </reaction>
</comment>
<evidence type="ECO:0000256" key="8">
    <source>
        <dbReference type="ARBA" id="ARBA00023098"/>
    </source>
</evidence>
<name>A0A182JCD4_ANOAO</name>
<feature type="transmembrane region" description="Helical" evidence="17">
    <location>
        <begin position="265"/>
        <end position="282"/>
    </location>
</feature>
<dbReference type="InterPro" id="IPR050324">
    <property type="entry name" value="CDP-alcohol_PTase-I"/>
</dbReference>
<dbReference type="EC" id="2.7.8.41" evidence="13"/>
<evidence type="ECO:0000256" key="2">
    <source>
        <dbReference type="ARBA" id="ARBA00010441"/>
    </source>
</evidence>
<dbReference type="InterPro" id="IPR000462">
    <property type="entry name" value="CDP-OH_P_trans"/>
</dbReference>
<keyword evidence="11" id="KW-0594">Phospholipid biosynthesis</keyword>
<evidence type="ECO:0000313" key="18">
    <source>
        <dbReference type="EnsemblMetazoa" id="AATE015443-PA.1"/>
    </source>
</evidence>
<proteinExistence type="inferred from homology"/>
<evidence type="ECO:0000256" key="9">
    <source>
        <dbReference type="ARBA" id="ARBA00023128"/>
    </source>
</evidence>
<keyword evidence="4" id="KW-0808">Transferase</keyword>
<keyword evidence="8" id="KW-0443">Lipid metabolism</keyword>
<dbReference type="GO" id="GO:0032049">
    <property type="term" value="P:cardiolipin biosynthetic process"/>
    <property type="evidence" value="ECO:0007669"/>
    <property type="project" value="TreeGrafter"/>
</dbReference>
<protein>
    <recommendedName>
        <fullName evidence="13">cardiolipin synthase (CMP-forming)</fullName>
        <ecNumber evidence="13">2.7.8.41</ecNumber>
    </recommendedName>
</protein>
<keyword evidence="7 17" id="KW-1133">Transmembrane helix</keyword>
<keyword evidence="3" id="KW-0444">Lipid biosynthesis</keyword>